<dbReference type="PANTHER" id="PTHR11645:SF58">
    <property type="entry name" value="NADP-DEPENDENT OXIDOREDUCTASE DOMAIN-CONTAINING PROTEIN 1"/>
    <property type="match status" value="1"/>
</dbReference>
<reference evidence="6" key="1">
    <citation type="submission" date="2025-08" db="UniProtKB">
        <authorList>
            <consortium name="Ensembl"/>
        </authorList>
    </citation>
    <scope>IDENTIFICATION</scope>
</reference>
<gene>
    <name evidence="6" type="primary">Noxred1</name>
</gene>
<dbReference type="InterPro" id="IPR028939">
    <property type="entry name" value="P5C_Rdtase_cat_N"/>
</dbReference>
<dbReference type="PANTHER" id="PTHR11645">
    <property type="entry name" value="PYRROLINE-5-CARBOXYLATE REDUCTASE"/>
    <property type="match status" value="1"/>
</dbReference>
<dbReference type="InterPro" id="IPR036291">
    <property type="entry name" value="NAD(P)-bd_dom_sf"/>
</dbReference>
<dbReference type="Pfam" id="PF03807">
    <property type="entry name" value="F420_oxidored"/>
    <property type="match status" value="1"/>
</dbReference>
<comment type="similarity">
    <text evidence="1">Belongs to the pyrroline-5-carboxylate reductase family.</text>
</comment>
<dbReference type="Proteomes" id="UP000694385">
    <property type="component" value="Unassembled WGS sequence"/>
</dbReference>
<keyword evidence="7" id="KW-1185">Reference proteome</keyword>
<dbReference type="GO" id="GO:0004735">
    <property type="term" value="F:pyrroline-5-carboxylate reductase activity"/>
    <property type="evidence" value="ECO:0007669"/>
    <property type="project" value="TreeGrafter"/>
</dbReference>
<evidence type="ECO:0000259" key="5">
    <source>
        <dbReference type="Pfam" id="PF03807"/>
    </source>
</evidence>
<dbReference type="OMA" id="YCDSFGI"/>
<dbReference type="Ensembl" id="ENSJJAT00000004803.1">
    <property type="protein sequence ID" value="ENSJJAP00000002441.1"/>
    <property type="gene ID" value="ENSJJAG00000004176.1"/>
</dbReference>
<evidence type="ECO:0000256" key="1">
    <source>
        <dbReference type="ARBA" id="ARBA00005525"/>
    </source>
</evidence>
<evidence type="ECO:0000313" key="6">
    <source>
        <dbReference type="Ensembl" id="ENSJJAP00000002441.1"/>
    </source>
</evidence>
<evidence type="ECO:0000256" key="4">
    <source>
        <dbReference type="ARBA" id="ARBA00072230"/>
    </source>
</evidence>
<dbReference type="AlphaFoldDB" id="A0A8C5JZ02"/>
<name>A0A8C5JZ02_JACJA</name>
<dbReference type="GO" id="GO:0055129">
    <property type="term" value="P:L-proline biosynthetic process"/>
    <property type="evidence" value="ECO:0007669"/>
    <property type="project" value="TreeGrafter"/>
</dbReference>
<evidence type="ECO:0000256" key="2">
    <source>
        <dbReference type="ARBA" id="ARBA00023002"/>
    </source>
</evidence>
<dbReference type="FunFam" id="3.40.50.720:FF:000447">
    <property type="entry name" value="NADP dependent oxidoreductase domain containing 1"/>
    <property type="match status" value="1"/>
</dbReference>
<feature type="domain" description="Pyrroline-5-carboxylate reductase catalytic N-terminal" evidence="5">
    <location>
        <begin position="74"/>
        <end position="156"/>
    </location>
</feature>
<dbReference type="GeneTree" id="ENSGT00950000183044"/>
<organism evidence="6 7">
    <name type="scientific">Jaculus jaculus</name>
    <name type="common">Lesser Egyptian jerboa</name>
    <dbReference type="NCBI Taxonomy" id="51337"/>
    <lineage>
        <taxon>Eukaryota</taxon>
        <taxon>Metazoa</taxon>
        <taxon>Chordata</taxon>
        <taxon>Craniata</taxon>
        <taxon>Vertebrata</taxon>
        <taxon>Euteleostomi</taxon>
        <taxon>Mammalia</taxon>
        <taxon>Eutheria</taxon>
        <taxon>Euarchontoglires</taxon>
        <taxon>Glires</taxon>
        <taxon>Rodentia</taxon>
        <taxon>Myomorpha</taxon>
        <taxon>Dipodoidea</taxon>
        <taxon>Dipodidae</taxon>
        <taxon>Dipodinae</taxon>
        <taxon>Jaculus</taxon>
    </lineage>
</organism>
<comment type="function">
    <text evidence="3">Probable oxidoreductase.</text>
</comment>
<dbReference type="Gene3D" id="3.40.50.720">
    <property type="entry name" value="NAD(P)-binding Rossmann-like Domain"/>
    <property type="match status" value="1"/>
</dbReference>
<evidence type="ECO:0000313" key="7">
    <source>
        <dbReference type="Proteomes" id="UP000694385"/>
    </source>
</evidence>
<evidence type="ECO:0000256" key="3">
    <source>
        <dbReference type="ARBA" id="ARBA00054560"/>
    </source>
</evidence>
<proteinExistence type="inferred from homology"/>
<sequence>MELLEDLETLRFEDGIPEEDRFWLYLRGRTRGLRIEACAHAVFFCKLLLRLSHLLQPLAAGSLDLDPESDEILKLGIIGSGQLGKQLAFALLKLVPLPPESLRISTRRPESLVELRKQGVQCFYQNSSLVSWANVLFLCCLPAQLPNICLDIQSSLEKTCTVYSFVSAIPLPRLKLLLNHTNILKAQYHFGEDLDNIWGVDKDITAALQDPVIVQATCPYSPAGGIVLNIKWLEGVFYALINICTARNMFHSEVLQLFNKLFLSAHLESCEKDKASCPKFQLSDFLNKTYVMNMFRRRPFPWFDLITVQLKETPFSQRLSASIVLQDHLTRLYYDSFTSQWLPWALEPNKKPQELG</sequence>
<keyword evidence="2" id="KW-0560">Oxidoreductase</keyword>
<accession>A0A8C5JZ02</accession>
<protein>
    <recommendedName>
        <fullName evidence="4">NADP-dependent oxidoreductase domain-containing protein 1</fullName>
    </recommendedName>
</protein>
<reference evidence="6" key="2">
    <citation type="submission" date="2025-09" db="UniProtKB">
        <authorList>
            <consortium name="Ensembl"/>
        </authorList>
    </citation>
    <scope>IDENTIFICATION</scope>
</reference>
<dbReference type="SUPFAM" id="SSF51735">
    <property type="entry name" value="NAD(P)-binding Rossmann-fold domains"/>
    <property type="match status" value="1"/>
</dbReference>